<dbReference type="GO" id="GO:0000166">
    <property type="term" value="F:nucleotide binding"/>
    <property type="evidence" value="ECO:0007669"/>
    <property type="project" value="InterPro"/>
</dbReference>
<dbReference type="PANTHER" id="PTHR43054">
    <property type="match status" value="1"/>
</dbReference>
<protein>
    <submittedName>
        <fullName evidence="3">Gfo/Idh/MocA family oxidoreductase</fullName>
    </submittedName>
</protein>
<dbReference type="EMBL" id="DXHQ01000058">
    <property type="protein sequence ID" value="HIW08693.1"/>
    <property type="molecule type" value="Genomic_DNA"/>
</dbReference>
<dbReference type="InterPro" id="IPR055170">
    <property type="entry name" value="GFO_IDH_MocA-like_dom"/>
</dbReference>
<feature type="domain" description="Gfo/Idh/MocA-like oxidoreductase N-terminal" evidence="1">
    <location>
        <begin position="2"/>
        <end position="117"/>
    </location>
</feature>
<evidence type="ECO:0000313" key="3">
    <source>
        <dbReference type="EMBL" id="HIW08693.1"/>
    </source>
</evidence>
<dbReference type="Gene3D" id="3.30.360.10">
    <property type="entry name" value="Dihydrodipicolinate Reductase, domain 2"/>
    <property type="match status" value="1"/>
</dbReference>
<evidence type="ECO:0000259" key="1">
    <source>
        <dbReference type="Pfam" id="PF01408"/>
    </source>
</evidence>
<dbReference type="Pfam" id="PF01408">
    <property type="entry name" value="GFO_IDH_MocA"/>
    <property type="match status" value="1"/>
</dbReference>
<feature type="domain" description="GFO/IDH/MocA-like oxidoreductase" evidence="2">
    <location>
        <begin position="128"/>
        <end position="245"/>
    </location>
</feature>
<dbReference type="InterPro" id="IPR000683">
    <property type="entry name" value="Gfo/Idh/MocA-like_OxRdtase_N"/>
</dbReference>
<comment type="caution">
    <text evidence="3">The sequence shown here is derived from an EMBL/GenBank/DDBJ whole genome shotgun (WGS) entry which is preliminary data.</text>
</comment>
<name>A0A9D1Q931_9FIRM</name>
<dbReference type="SUPFAM" id="SSF51735">
    <property type="entry name" value="NAD(P)-binding Rossmann-fold domains"/>
    <property type="match status" value="1"/>
</dbReference>
<dbReference type="AlphaFoldDB" id="A0A9D1Q931"/>
<accession>A0A9D1Q931</accession>
<dbReference type="PANTHER" id="PTHR43054:SF1">
    <property type="entry name" value="SCYLLO-INOSITOL 2-DEHYDROGENASE (NADP(+)) IOLU"/>
    <property type="match status" value="1"/>
</dbReference>
<evidence type="ECO:0000259" key="2">
    <source>
        <dbReference type="Pfam" id="PF22725"/>
    </source>
</evidence>
<evidence type="ECO:0000313" key="4">
    <source>
        <dbReference type="Proteomes" id="UP000823933"/>
    </source>
</evidence>
<sequence>MKLGIVGSGKIVQEFLPWLAASRAFEVAALCSTPRSADKAAALCAQYGVPLHTTEYEQLLAAVDTVYIALPNLLHTAYTKAALEAGRNVIVEKPLAPCASEAAALSALAHRKGCFLFEAMTTQYLENYRKLRQLLPRVGQVKLVQCNFSQYSSRYDAFCAGQTAPVFDPKQAGGALMDLGVYNVSYIVGLFGEPQQVHYAANIERGIDTSGILTMDYRSFKAVSIAAKDCGAPARYVIQGTRGYLLQKSTANVCGPVTLHLNDGREEHFSLNGKRPRCAAEFETIAHAIAAGDQELCSGMLETSLAVSRVLTAARQSAGIKFPCDK</sequence>
<dbReference type="InterPro" id="IPR036291">
    <property type="entry name" value="NAD(P)-bd_dom_sf"/>
</dbReference>
<organism evidence="3 4">
    <name type="scientific">Candidatus Faecalibacterium intestinigallinarum</name>
    <dbReference type="NCBI Taxonomy" id="2838581"/>
    <lineage>
        <taxon>Bacteria</taxon>
        <taxon>Bacillati</taxon>
        <taxon>Bacillota</taxon>
        <taxon>Clostridia</taxon>
        <taxon>Eubacteriales</taxon>
        <taxon>Oscillospiraceae</taxon>
        <taxon>Faecalibacterium</taxon>
    </lineage>
</organism>
<dbReference type="Proteomes" id="UP000823933">
    <property type="component" value="Unassembled WGS sequence"/>
</dbReference>
<reference evidence="3" key="1">
    <citation type="journal article" date="2021" name="PeerJ">
        <title>Extensive microbial diversity within the chicken gut microbiome revealed by metagenomics and culture.</title>
        <authorList>
            <person name="Gilroy R."/>
            <person name="Ravi A."/>
            <person name="Getino M."/>
            <person name="Pursley I."/>
            <person name="Horton D.L."/>
            <person name="Alikhan N.F."/>
            <person name="Baker D."/>
            <person name="Gharbi K."/>
            <person name="Hall N."/>
            <person name="Watson M."/>
            <person name="Adriaenssens E.M."/>
            <person name="Foster-Nyarko E."/>
            <person name="Jarju S."/>
            <person name="Secka A."/>
            <person name="Antonio M."/>
            <person name="Oren A."/>
            <person name="Chaudhuri R.R."/>
            <person name="La Ragione R."/>
            <person name="Hildebrand F."/>
            <person name="Pallen M.J."/>
        </authorList>
    </citation>
    <scope>NUCLEOTIDE SEQUENCE</scope>
    <source>
        <strain evidence="3">ChiHcolR34-3080</strain>
    </source>
</reference>
<reference evidence="3" key="2">
    <citation type="submission" date="2021-04" db="EMBL/GenBank/DDBJ databases">
        <authorList>
            <person name="Gilroy R."/>
        </authorList>
    </citation>
    <scope>NUCLEOTIDE SEQUENCE</scope>
    <source>
        <strain evidence="3">ChiHcolR34-3080</strain>
    </source>
</reference>
<dbReference type="SUPFAM" id="SSF55347">
    <property type="entry name" value="Glyceraldehyde-3-phosphate dehydrogenase-like, C-terminal domain"/>
    <property type="match status" value="1"/>
</dbReference>
<dbReference type="Pfam" id="PF22725">
    <property type="entry name" value="GFO_IDH_MocA_C3"/>
    <property type="match status" value="1"/>
</dbReference>
<dbReference type="Gene3D" id="3.40.50.720">
    <property type="entry name" value="NAD(P)-binding Rossmann-like Domain"/>
    <property type="match status" value="1"/>
</dbReference>
<proteinExistence type="predicted"/>
<gene>
    <name evidence="3" type="ORF">H9890_04740</name>
</gene>